<gene>
    <name evidence="1" type="ORF">BTF1_15625</name>
</gene>
<dbReference type="Gene3D" id="1.10.10.10">
    <property type="entry name" value="Winged helix-like DNA-binding domain superfamily/Winged helix DNA-binding domain"/>
    <property type="match status" value="1"/>
</dbReference>
<protein>
    <submittedName>
        <fullName evidence="1">DeoR family transcriptional regulator</fullName>
    </submittedName>
</protein>
<evidence type="ECO:0000313" key="1">
    <source>
        <dbReference type="EMBL" id="AFQ27300.1"/>
    </source>
</evidence>
<dbReference type="KEGG" id="btn:BTF1_15625"/>
<dbReference type="RefSeq" id="WP_000730121.1">
    <property type="nucleotide sequence ID" value="NC_018508.1"/>
</dbReference>
<proteinExistence type="predicted"/>
<organism evidence="1 2">
    <name type="scientific">Bacillus thuringiensis HD-789</name>
    <dbReference type="NCBI Taxonomy" id="1217737"/>
    <lineage>
        <taxon>Bacteria</taxon>
        <taxon>Bacillati</taxon>
        <taxon>Bacillota</taxon>
        <taxon>Bacilli</taxon>
        <taxon>Bacillales</taxon>
        <taxon>Bacillaceae</taxon>
        <taxon>Bacillus</taxon>
        <taxon>Bacillus cereus group</taxon>
    </lineage>
</organism>
<dbReference type="InterPro" id="IPR036388">
    <property type="entry name" value="WH-like_DNA-bd_sf"/>
</dbReference>
<dbReference type="Proteomes" id="UP000005257">
    <property type="component" value="Chromosome"/>
</dbReference>
<reference evidence="1 2" key="1">
    <citation type="journal article" date="2013" name="Genome Announc.">
        <title>Complete Genome Sequence of Bacillus thuringiensis Serovar Israelensis Strain HD-789.</title>
        <authorList>
            <person name="Doggett N.A."/>
            <person name="Stubben C.J."/>
            <person name="Chertkov O."/>
            <person name="Bruce D.C."/>
            <person name="Detter J.C."/>
            <person name="Johnson S.L."/>
            <person name="Han C.S."/>
        </authorList>
    </citation>
    <scope>NUCLEOTIDE SEQUENCE [LARGE SCALE GENOMIC DNA]</scope>
    <source>
        <strain evidence="1 2">HD-789</strain>
    </source>
</reference>
<sequence length="327" mass="37825">MKKKQAITILASIETYENLASFQTLTELNDTVRTYKKQFANQLNKNQLAVLNHLHSHSSKYFGVSFKSKKKIAEVLHISRRTVIRACQHLELLGIIKQLEMKRKSDMRQTSNIIVIQPIITKEEFVTEDPTKNAEICHTKKTTTKILKQRIKDINKRKEEVSQSFRHDLDFIDYRVPQSMRMELQTSFSSNVINESFKNAKNIAKKAAKQFNLLGDTDIFHNLLANASSVLYSKTHKYEHNGNLMKNPIGYFTRTFKRMVYNYIDNFREIHNLANRKTSACTSDGIFYNWLEVDGSKIPSTKTIDSSFAPGVYYKISKEEADGMGLY</sequence>
<dbReference type="AlphaFoldDB" id="A0A9W3JR43"/>
<name>A0A9W3JR43_BACTU</name>
<dbReference type="EMBL" id="CP003763">
    <property type="protein sequence ID" value="AFQ27300.1"/>
    <property type="molecule type" value="Genomic_DNA"/>
</dbReference>
<accession>A0A9W3JR43</accession>
<dbReference type="Pfam" id="PF13730">
    <property type="entry name" value="HTH_36"/>
    <property type="match status" value="1"/>
</dbReference>
<evidence type="ECO:0000313" key="2">
    <source>
        <dbReference type="Proteomes" id="UP000005257"/>
    </source>
</evidence>